<name>A0A6J4U9K1_9BACT</name>
<gene>
    <name evidence="2" type="ORF">AVDCRST_MAG87-345</name>
</gene>
<organism evidence="2">
    <name type="scientific">uncultured Thermomicrobiales bacterium</name>
    <dbReference type="NCBI Taxonomy" id="1645740"/>
    <lineage>
        <taxon>Bacteria</taxon>
        <taxon>Pseudomonadati</taxon>
        <taxon>Thermomicrobiota</taxon>
        <taxon>Thermomicrobia</taxon>
        <taxon>Thermomicrobiales</taxon>
        <taxon>environmental samples</taxon>
    </lineage>
</organism>
<feature type="non-terminal residue" evidence="2">
    <location>
        <position position="1"/>
    </location>
</feature>
<reference evidence="2" key="1">
    <citation type="submission" date="2020-02" db="EMBL/GenBank/DDBJ databases">
        <authorList>
            <person name="Meier V. D."/>
        </authorList>
    </citation>
    <scope>NUCLEOTIDE SEQUENCE</scope>
    <source>
        <strain evidence="2">AVDCRST_MAG87</strain>
    </source>
</reference>
<proteinExistence type="predicted"/>
<sequence length="191" mass="20701">GLFAPPAWLPARAIHWPPRRADRAPPRWPGLYPGRPPRLRRPACAPCLAAKCASPAPRLPVLPARSCARLDRAGDVVAAQAAAGACPVRRANHRPQPPLHRCRTLSRLPLPRKVPRPSIPAVQPRSGRARDRPRRADPAEQHGPLLVRRLAAPARLPPSPHRSCRAGRAHHPGLLSGGIRPPCASTGRPRL</sequence>
<feature type="non-terminal residue" evidence="2">
    <location>
        <position position="191"/>
    </location>
</feature>
<accession>A0A6J4U9K1</accession>
<evidence type="ECO:0000313" key="2">
    <source>
        <dbReference type="EMBL" id="CAA9544307.1"/>
    </source>
</evidence>
<feature type="compositionally biased region" description="Low complexity" evidence="1">
    <location>
        <begin position="144"/>
        <end position="154"/>
    </location>
</feature>
<dbReference type="AlphaFoldDB" id="A0A6J4U9K1"/>
<feature type="compositionally biased region" description="Basic residues" evidence="1">
    <location>
        <begin position="162"/>
        <end position="171"/>
    </location>
</feature>
<feature type="region of interest" description="Disordered" evidence="1">
    <location>
        <begin position="84"/>
        <end position="191"/>
    </location>
</feature>
<dbReference type="EMBL" id="CADCWJ010000089">
    <property type="protein sequence ID" value="CAA9544307.1"/>
    <property type="molecule type" value="Genomic_DNA"/>
</dbReference>
<protein>
    <submittedName>
        <fullName evidence="2">Uncharacterized protein</fullName>
    </submittedName>
</protein>
<evidence type="ECO:0000256" key="1">
    <source>
        <dbReference type="SAM" id="MobiDB-lite"/>
    </source>
</evidence>
<feature type="compositionally biased region" description="Basic and acidic residues" evidence="1">
    <location>
        <begin position="128"/>
        <end position="140"/>
    </location>
</feature>